<dbReference type="SUPFAM" id="SSF51905">
    <property type="entry name" value="FAD/NAD(P)-binding domain"/>
    <property type="match status" value="2"/>
</dbReference>
<evidence type="ECO:0000313" key="7">
    <source>
        <dbReference type="EMBL" id="QTR03915.1"/>
    </source>
</evidence>
<dbReference type="PIRSF" id="PIRSF000332">
    <property type="entry name" value="FMO"/>
    <property type="match status" value="1"/>
</dbReference>
<reference evidence="7" key="1">
    <citation type="submission" date="2021-04" db="EMBL/GenBank/DDBJ databases">
        <title>Saccharothrix algeriensis WGS.</title>
        <authorList>
            <person name="Stuskova K."/>
            <person name="Hakalova E."/>
            <person name="Tebbal A.B."/>
            <person name="Eichmeier A."/>
        </authorList>
    </citation>
    <scope>NUCLEOTIDE SEQUENCE</scope>
    <source>
        <strain evidence="7">NRRL B-24137</strain>
    </source>
</reference>
<dbReference type="InterPro" id="IPR036188">
    <property type="entry name" value="FAD/NAD-bd_sf"/>
</dbReference>
<evidence type="ECO:0000313" key="8">
    <source>
        <dbReference type="Proteomes" id="UP000671828"/>
    </source>
</evidence>
<organism evidence="7 8">
    <name type="scientific">Saccharothrix algeriensis</name>
    <dbReference type="NCBI Taxonomy" id="173560"/>
    <lineage>
        <taxon>Bacteria</taxon>
        <taxon>Bacillati</taxon>
        <taxon>Actinomycetota</taxon>
        <taxon>Actinomycetes</taxon>
        <taxon>Pseudonocardiales</taxon>
        <taxon>Pseudonocardiaceae</taxon>
        <taxon>Saccharothrix</taxon>
    </lineage>
</organism>
<evidence type="ECO:0000256" key="2">
    <source>
        <dbReference type="ARBA" id="ARBA00010139"/>
    </source>
</evidence>
<evidence type="ECO:0000256" key="1">
    <source>
        <dbReference type="ARBA" id="ARBA00009183"/>
    </source>
</evidence>
<proteinExistence type="inferred from homology"/>
<dbReference type="InterPro" id="IPR050346">
    <property type="entry name" value="FMO-like"/>
</dbReference>
<accession>A0A8T8HZA8</accession>
<keyword evidence="3" id="KW-0285">Flavoprotein</keyword>
<evidence type="ECO:0000256" key="5">
    <source>
        <dbReference type="ARBA" id="ARBA00022857"/>
    </source>
</evidence>
<sequence>MAVFPVSQYAERPIHDHTCVIGAGVSGLAVAGTLHGRGLPVTVLERSTGIGGLWRHPDPAEPGPAYPSLHLNTSAKLTGYDDFPMPADFPRYPRHDQVASYLRSYADHKGVTGLVELGAEVEALAREPEGTWVVTTRHHDGSRRRRRFGHVVVATGHHWSPRVPSIPGDETFPGRRTHSFDYSGPAVHAGRRVVVVGFGNSAADISVELSRVAAKTVLVQRRGVHVVPKTMLGIPIDEIASAPWWARLGLPEQRRLIELLLRLMRGRLSDYGLAEPDHRVFGGALTISDELLSRINHGALVVKPAIDRIVNSVVHFADGSAEAADDLVYCTGYRIEFPFLPSEWVFEPAGRVALYQRVVSPVQPDLYFAGLIRPFGAITRLVQAQAEWIADLVEGVAELPSPRVMRREVDAHLAAAAARYGPSAADSVQVDFAAYLAALRAQRRSSVLTTRRG</sequence>
<dbReference type="Proteomes" id="UP000671828">
    <property type="component" value="Chromosome"/>
</dbReference>
<comment type="similarity">
    <text evidence="2">Belongs to the FAD-binding monooxygenase family.</text>
</comment>
<name>A0A8T8HZA8_9PSEU</name>
<dbReference type="AlphaFoldDB" id="A0A8T8HZA8"/>
<dbReference type="GO" id="GO:0050660">
    <property type="term" value="F:flavin adenine dinucleotide binding"/>
    <property type="evidence" value="ECO:0007669"/>
    <property type="project" value="InterPro"/>
</dbReference>
<keyword evidence="5" id="KW-0521">NADP</keyword>
<keyword evidence="6" id="KW-0560">Oxidoreductase</keyword>
<keyword evidence="4" id="KW-0274">FAD</keyword>
<dbReference type="Pfam" id="PF00743">
    <property type="entry name" value="FMO-like"/>
    <property type="match status" value="1"/>
</dbReference>
<protein>
    <submittedName>
        <fullName evidence="7">NAD(P)-binding domain-containing protein</fullName>
    </submittedName>
</protein>
<evidence type="ECO:0000256" key="4">
    <source>
        <dbReference type="ARBA" id="ARBA00022827"/>
    </source>
</evidence>
<evidence type="ECO:0000256" key="3">
    <source>
        <dbReference type="ARBA" id="ARBA00022630"/>
    </source>
</evidence>
<dbReference type="InterPro" id="IPR000960">
    <property type="entry name" value="Flavin_mOase"/>
</dbReference>
<comment type="similarity">
    <text evidence="1">Belongs to the FMO family.</text>
</comment>
<dbReference type="EMBL" id="CP072788">
    <property type="protein sequence ID" value="QTR03915.1"/>
    <property type="molecule type" value="Genomic_DNA"/>
</dbReference>
<dbReference type="PRINTS" id="PR00370">
    <property type="entry name" value="FMOXYGENASE"/>
</dbReference>
<gene>
    <name evidence="7" type="ORF">J7S33_02485</name>
</gene>
<dbReference type="InterPro" id="IPR020946">
    <property type="entry name" value="Flavin_mOase-like"/>
</dbReference>
<dbReference type="PANTHER" id="PTHR23023">
    <property type="entry name" value="DIMETHYLANILINE MONOOXYGENASE"/>
    <property type="match status" value="1"/>
</dbReference>
<evidence type="ECO:0000256" key="6">
    <source>
        <dbReference type="ARBA" id="ARBA00023002"/>
    </source>
</evidence>
<dbReference type="GO" id="GO:0004499">
    <property type="term" value="F:N,N-dimethylaniline monooxygenase activity"/>
    <property type="evidence" value="ECO:0007669"/>
    <property type="project" value="InterPro"/>
</dbReference>
<dbReference type="GO" id="GO:0050661">
    <property type="term" value="F:NADP binding"/>
    <property type="evidence" value="ECO:0007669"/>
    <property type="project" value="InterPro"/>
</dbReference>
<dbReference type="Gene3D" id="3.50.50.60">
    <property type="entry name" value="FAD/NAD(P)-binding domain"/>
    <property type="match status" value="1"/>
</dbReference>